<protein>
    <submittedName>
        <fullName evidence="1">Uncharacterized small protein</fullName>
    </submittedName>
</protein>
<dbReference type="AlphaFoldDB" id="A0A2X4UB57"/>
<sequence length="72" mass="8163">MSKTPRGRKAIYNVGDQVIIKSGGPAMTIEKVMEHHVTEDFIGTYRCQWFAGKKLDMGIFPEESLESYTPKL</sequence>
<evidence type="ECO:0000313" key="2">
    <source>
        <dbReference type="Proteomes" id="UP000249005"/>
    </source>
</evidence>
<organism evidence="1 2">
    <name type="scientific">Leminorella richardii</name>
    <dbReference type="NCBI Taxonomy" id="158841"/>
    <lineage>
        <taxon>Bacteria</taxon>
        <taxon>Pseudomonadati</taxon>
        <taxon>Pseudomonadota</taxon>
        <taxon>Gammaproteobacteria</taxon>
        <taxon>Enterobacterales</taxon>
        <taxon>Budviciaceae</taxon>
        <taxon>Leminorella</taxon>
    </lineage>
</organism>
<gene>
    <name evidence="1" type="ORF">NCTC12151_00738</name>
</gene>
<proteinExistence type="predicted"/>
<dbReference type="RefSeq" id="WP_111739343.1">
    <property type="nucleotide sequence ID" value="NZ_LR698987.1"/>
</dbReference>
<keyword evidence="2" id="KW-1185">Reference proteome</keyword>
<name>A0A2X4UB57_9GAMM</name>
<dbReference type="EMBL" id="LS483470">
    <property type="protein sequence ID" value="SQI36393.1"/>
    <property type="molecule type" value="Genomic_DNA"/>
</dbReference>
<evidence type="ECO:0000313" key="1">
    <source>
        <dbReference type="EMBL" id="SQI36393.1"/>
    </source>
</evidence>
<accession>A0A2X4UB57</accession>
<dbReference type="Proteomes" id="UP000249005">
    <property type="component" value="Chromosome 1"/>
</dbReference>
<dbReference type="Pfam" id="PF09926">
    <property type="entry name" value="DUF2158"/>
    <property type="match status" value="1"/>
</dbReference>
<reference evidence="1 2" key="1">
    <citation type="submission" date="2018-06" db="EMBL/GenBank/DDBJ databases">
        <authorList>
            <consortium name="Pathogen Informatics"/>
            <person name="Doyle S."/>
        </authorList>
    </citation>
    <scope>NUCLEOTIDE SEQUENCE [LARGE SCALE GENOMIC DNA]</scope>
    <source>
        <strain evidence="1 2">NCTC12151</strain>
    </source>
</reference>
<dbReference type="KEGG" id="lri:NCTC12151_00738"/>
<dbReference type="InterPro" id="IPR019226">
    <property type="entry name" value="DUF2158"/>
</dbReference>
<dbReference type="OrthoDB" id="1264301at2"/>